<dbReference type="PANTHER" id="PTHR12296:SF21">
    <property type="entry name" value="DENN DOMAIN-CONTAINING PROTEIN 3"/>
    <property type="match status" value="1"/>
</dbReference>
<dbReference type="PANTHER" id="PTHR12296">
    <property type="entry name" value="DENN DOMAIN-CONTAINING PROTEIN 4"/>
    <property type="match status" value="1"/>
</dbReference>
<dbReference type="AlphaFoldDB" id="A0AAD2FL07"/>
<sequence length="674" mass="75266">MTATKRSEEPSLLRRAIDPAPSTDHELAAAKADAETMSTGSAGNFTAGLSVDSDVSSIDDSVVDLGTPFDRLVDFFVVMGADMNVENKKTKKPTDLQFETHLIDCVPKQRQDMDFPMEMPQFCFPGGCRLSCKQKETKVFNFVLTTSAGDLLFLSAAMMYEPITSVGLSELYWDRSISLPAWLSNAEDGATYYIPKAIAVVSHYPYYDAQSQFLHELMRLKSTGSPLPLERYIANFVYDIPLPRPGGAAVRWDCFGRSKSGLELVMGSPNKLPMVFFSYEPLFRTLSVSNVLTLWATLLQEGKVVLQSNHLSLLTPVAEALLSLLFPFTWQGMYIPILPNSMVDAIEAPIPFLVGIHGECQNQQPQGVVICDLDEDIVHLGYDYNGKEASMPVLPRQASLKLKSELSGIVDQMYLIPACGLKGRITRGTDELLSNSQREIYGHMSILKESSNVDMREQILSDAGSVKMTGEGEENHGESNNMPQESDAQSPITPKRVVGLSYEGMKKQRERVAKSFYDRNSRLENSVRHVFLSFLTSLLGEYKKYQMQPFRKQAYLTTFIGNSKELAESLIMSQMFEQFLTGPEARRNLFDKCISTGGKETSKEPEGGKIGKMREPRLEALIPQPPYDAGVWKNKIYTYDAFPKLDEAELLAHSVYDPSMCSFQMCCWDLCGPK</sequence>
<evidence type="ECO:0000256" key="1">
    <source>
        <dbReference type="SAM" id="MobiDB-lite"/>
    </source>
</evidence>
<name>A0AAD2FL07_9STRA</name>
<dbReference type="GO" id="GO:0032483">
    <property type="term" value="P:regulation of Rab protein signal transduction"/>
    <property type="evidence" value="ECO:0007669"/>
    <property type="project" value="TreeGrafter"/>
</dbReference>
<organism evidence="3 4">
    <name type="scientific">Cylindrotheca closterium</name>
    <dbReference type="NCBI Taxonomy" id="2856"/>
    <lineage>
        <taxon>Eukaryota</taxon>
        <taxon>Sar</taxon>
        <taxon>Stramenopiles</taxon>
        <taxon>Ochrophyta</taxon>
        <taxon>Bacillariophyta</taxon>
        <taxon>Bacillariophyceae</taxon>
        <taxon>Bacillariophycidae</taxon>
        <taxon>Bacillariales</taxon>
        <taxon>Bacillariaceae</taxon>
        <taxon>Cylindrotheca</taxon>
    </lineage>
</organism>
<dbReference type="Proteomes" id="UP001295423">
    <property type="component" value="Unassembled WGS sequence"/>
</dbReference>
<evidence type="ECO:0000313" key="3">
    <source>
        <dbReference type="EMBL" id="CAJ1945974.1"/>
    </source>
</evidence>
<dbReference type="Pfam" id="PF03456">
    <property type="entry name" value="uDENN"/>
    <property type="match status" value="1"/>
</dbReference>
<dbReference type="SMART" id="SM00799">
    <property type="entry name" value="DENN"/>
    <property type="match status" value="1"/>
</dbReference>
<dbReference type="InterPro" id="IPR051696">
    <property type="entry name" value="DENN_Domain_GEFs"/>
</dbReference>
<dbReference type="InterPro" id="IPR005113">
    <property type="entry name" value="uDENN_dom"/>
</dbReference>
<dbReference type="PROSITE" id="PS50211">
    <property type="entry name" value="DENN"/>
    <property type="match status" value="1"/>
</dbReference>
<evidence type="ECO:0000259" key="2">
    <source>
        <dbReference type="PROSITE" id="PS50211"/>
    </source>
</evidence>
<dbReference type="InterPro" id="IPR037516">
    <property type="entry name" value="Tripartite_DENN"/>
</dbReference>
<feature type="region of interest" description="Disordered" evidence="1">
    <location>
        <begin position="467"/>
        <end position="493"/>
    </location>
</feature>
<reference evidence="3" key="1">
    <citation type="submission" date="2023-08" db="EMBL/GenBank/DDBJ databases">
        <authorList>
            <person name="Audoor S."/>
            <person name="Bilcke G."/>
        </authorList>
    </citation>
    <scope>NUCLEOTIDE SEQUENCE</scope>
</reference>
<dbReference type="InterPro" id="IPR001194">
    <property type="entry name" value="cDENN_dom"/>
</dbReference>
<dbReference type="InterPro" id="IPR043153">
    <property type="entry name" value="DENN_C"/>
</dbReference>
<proteinExistence type="predicted"/>
<dbReference type="EMBL" id="CAKOGP040001557">
    <property type="protein sequence ID" value="CAJ1945974.1"/>
    <property type="molecule type" value="Genomic_DNA"/>
</dbReference>
<keyword evidence="4" id="KW-1185">Reference proteome</keyword>
<feature type="domain" description="UDENN" evidence="2">
    <location>
        <begin position="74"/>
        <end position="595"/>
    </location>
</feature>
<comment type="caution">
    <text evidence="3">The sequence shown here is derived from an EMBL/GenBank/DDBJ whole genome shotgun (WGS) entry which is preliminary data.</text>
</comment>
<evidence type="ECO:0000313" key="4">
    <source>
        <dbReference type="Proteomes" id="UP001295423"/>
    </source>
</evidence>
<gene>
    <name evidence="3" type="ORF">CYCCA115_LOCUS10116</name>
</gene>
<dbReference type="Gene3D" id="3.40.50.11500">
    <property type="match status" value="1"/>
</dbReference>
<accession>A0AAD2FL07</accession>
<feature type="region of interest" description="Disordered" evidence="1">
    <location>
        <begin position="1"/>
        <end position="25"/>
    </location>
</feature>
<dbReference type="GO" id="GO:0031410">
    <property type="term" value="C:cytoplasmic vesicle"/>
    <property type="evidence" value="ECO:0007669"/>
    <property type="project" value="TreeGrafter"/>
</dbReference>
<protein>
    <recommendedName>
        <fullName evidence="2">UDENN domain-containing protein</fullName>
    </recommendedName>
</protein>
<dbReference type="Gene3D" id="3.30.450.200">
    <property type="match status" value="1"/>
</dbReference>
<dbReference type="SMART" id="SM00800">
    <property type="entry name" value="uDENN"/>
    <property type="match status" value="1"/>
</dbReference>
<dbReference type="Pfam" id="PF02141">
    <property type="entry name" value="DENN"/>
    <property type="match status" value="1"/>
</dbReference>
<feature type="compositionally biased region" description="Polar residues" evidence="1">
    <location>
        <begin position="482"/>
        <end position="492"/>
    </location>
</feature>